<dbReference type="AlphaFoldDB" id="A0A1G1VMZ2"/>
<gene>
    <name evidence="2" type="ORF">A2785_03320</name>
</gene>
<name>A0A1G1VMZ2_9BACT</name>
<evidence type="ECO:0000313" key="3">
    <source>
        <dbReference type="Proteomes" id="UP000179069"/>
    </source>
</evidence>
<comment type="caution">
    <text evidence="2">The sequence shown here is derived from an EMBL/GenBank/DDBJ whole genome shotgun (WGS) entry which is preliminary data.</text>
</comment>
<feature type="region of interest" description="Disordered" evidence="1">
    <location>
        <begin position="1"/>
        <end position="21"/>
    </location>
</feature>
<feature type="compositionally biased region" description="Basic and acidic residues" evidence="1">
    <location>
        <begin position="1"/>
        <end position="19"/>
    </location>
</feature>
<sequence length="178" mass="20761">MNETIIARKQEPTGDQHEPDQEDLMDRVTVLLNDVHPVPYSRLETRKNLEYYILLPFTLCGRNITAIGGSPQVGRVSIVRRFLRNEREQLRPAVVQGNGEFDFETRISVYIPLDDIEAATQRLSMRYDQPPQTSFVFTFEPEPEERFPYNSSHDSTREEILEYLALLKRPRLPTLPKK</sequence>
<evidence type="ECO:0000256" key="1">
    <source>
        <dbReference type="SAM" id="MobiDB-lite"/>
    </source>
</evidence>
<protein>
    <submittedName>
        <fullName evidence="2">Uncharacterized protein</fullName>
    </submittedName>
</protein>
<dbReference type="EMBL" id="MHCI01000014">
    <property type="protein sequence ID" value="OGY16597.1"/>
    <property type="molecule type" value="Genomic_DNA"/>
</dbReference>
<proteinExistence type="predicted"/>
<reference evidence="2 3" key="1">
    <citation type="journal article" date="2016" name="Nat. Commun.">
        <title>Thousands of microbial genomes shed light on interconnected biogeochemical processes in an aquifer system.</title>
        <authorList>
            <person name="Anantharaman K."/>
            <person name="Brown C.T."/>
            <person name="Hug L.A."/>
            <person name="Sharon I."/>
            <person name="Castelle C.J."/>
            <person name="Probst A.J."/>
            <person name="Thomas B.C."/>
            <person name="Singh A."/>
            <person name="Wilkins M.J."/>
            <person name="Karaoz U."/>
            <person name="Brodie E.L."/>
            <person name="Williams K.H."/>
            <person name="Hubbard S.S."/>
            <person name="Banfield J.F."/>
        </authorList>
    </citation>
    <scope>NUCLEOTIDE SEQUENCE [LARGE SCALE GENOMIC DNA]</scope>
</reference>
<evidence type="ECO:0000313" key="2">
    <source>
        <dbReference type="EMBL" id="OGY16597.1"/>
    </source>
</evidence>
<organism evidence="2 3">
    <name type="scientific">Candidatus Chisholmbacteria bacterium RIFCSPHIGHO2_01_FULL_49_18</name>
    <dbReference type="NCBI Taxonomy" id="1797590"/>
    <lineage>
        <taxon>Bacteria</taxon>
        <taxon>Candidatus Chisholmiibacteriota</taxon>
    </lineage>
</organism>
<accession>A0A1G1VMZ2</accession>
<dbReference type="Proteomes" id="UP000179069">
    <property type="component" value="Unassembled WGS sequence"/>
</dbReference>